<keyword evidence="2" id="KW-1185">Reference proteome</keyword>
<name>A0ABD1VMS0_9LAMI</name>
<dbReference type="EMBL" id="JBFOLJ010000005">
    <property type="protein sequence ID" value="KAL2538647.1"/>
    <property type="molecule type" value="Genomic_DNA"/>
</dbReference>
<organism evidence="1 2">
    <name type="scientific">Forsythia ovata</name>
    <dbReference type="NCBI Taxonomy" id="205694"/>
    <lineage>
        <taxon>Eukaryota</taxon>
        <taxon>Viridiplantae</taxon>
        <taxon>Streptophyta</taxon>
        <taxon>Embryophyta</taxon>
        <taxon>Tracheophyta</taxon>
        <taxon>Spermatophyta</taxon>
        <taxon>Magnoliopsida</taxon>
        <taxon>eudicotyledons</taxon>
        <taxon>Gunneridae</taxon>
        <taxon>Pentapetalae</taxon>
        <taxon>asterids</taxon>
        <taxon>lamiids</taxon>
        <taxon>Lamiales</taxon>
        <taxon>Oleaceae</taxon>
        <taxon>Forsythieae</taxon>
        <taxon>Forsythia</taxon>
    </lineage>
</organism>
<reference evidence="2" key="1">
    <citation type="submission" date="2024-07" db="EMBL/GenBank/DDBJ databases">
        <title>Two chromosome-level genome assemblies of Korean endemic species Abeliophyllum distichum and Forsythia ovata (Oleaceae).</title>
        <authorList>
            <person name="Jang H."/>
        </authorList>
    </citation>
    <scope>NUCLEOTIDE SEQUENCE [LARGE SCALE GENOMIC DNA]</scope>
</reference>
<proteinExistence type="predicted"/>
<comment type="caution">
    <text evidence="1">The sequence shown here is derived from an EMBL/GenBank/DDBJ whole genome shotgun (WGS) entry which is preliminary data.</text>
</comment>
<dbReference type="AlphaFoldDB" id="A0ABD1VMS0"/>
<evidence type="ECO:0000313" key="1">
    <source>
        <dbReference type="EMBL" id="KAL2538647.1"/>
    </source>
</evidence>
<dbReference type="Proteomes" id="UP001604277">
    <property type="component" value="Unassembled WGS sequence"/>
</dbReference>
<accession>A0ABD1VMS0</accession>
<evidence type="ECO:0000313" key="2">
    <source>
        <dbReference type="Proteomes" id="UP001604277"/>
    </source>
</evidence>
<sequence length="111" mass="12766">MNYLSILADYSNILSDILANSTPLEKNSLPESLFGFSGGNFGTVDYSEIRLVYTCSPLQTHRQRRKVAPSYREFYNAHLTTVKNDQNLRYVIKFAHEDVEHRLSNIFFGTV</sequence>
<protein>
    <submittedName>
        <fullName evidence="1">Uncharacterized protein</fullName>
    </submittedName>
</protein>
<gene>
    <name evidence="1" type="ORF">Fot_20038</name>
</gene>